<proteinExistence type="inferred from homology"/>
<evidence type="ECO:0000259" key="6">
    <source>
        <dbReference type="Pfam" id="PF07715"/>
    </source>
</evidence>
<dbReference type="InterPro" id="IPR008969">
    <property type="entry name" value="CarboxyPept-like_regulatory"/>
</dbReference>
<evidence type="ECO:0000256" key="2">
    <source>
        <dbReference type="RuleBase" id="RU003357"/>
    </source>
</evidence>
<feature type="domain" description="TonB-dependent receptor-like beta-barrel" evidence="5">
    <location>
        <begin position="398"/>
        <end position="745"/>
    </location>
</feature>
<evidence type="ECO:0000256" key="4">
    <source>
        <dbReference type="SAM" id="SignalP"/>
    </source>
</evidence>
<dbReference type="InterPro" id="IPR037066">
    <property type="entry name" value="Plug_dom_sf"/>
</dbReference>
<accession>A0A363NRX9</accession>
<organism evidence="7 8">
    <name type="scientific">Sphingobacterium athyrii</name>
    <dbReference type="NCBI Taxonomy" id="2152717"/>
    <lineage>
        <taxon>Bacteria</taxon>
        <taxon>Pseudomonadati</taxon>
        <taxon>Bacteroidota</taxon>
        <taxon>Sphingobacteriia</taxon>
        <taxon>Sphingobacteriales</taxon>
        <taxon>Sphingobacteriaceae</taxon>
        <taxon>Sphingobacterium</taxon>
    </lineage>
</organism>
<dbReference type="FunFam" id="2.170.130.10:FF:000008">
    <property type="entry name" value="SusC/RagA family TonB-linked outer membrane protein"/>
    <property type="match status" value="1"/>
</dbReference>
<dbReference type="EMBL" id="QCXX01000004">
    <property type="protein sequence ID" value="PUV23518.1"/>
    <property type="molecule type" value="Genomic_DNA"/>
</dbReference>
<feature type="chain" id="PRO_5016916765" evidence="4">
    <location>
        <begin position="20"/>
        <end position="1004"/>
    </location>
</feature>
<protein>
    <submittedName>
        <fullName evidence="7">SusC/RagA family TonB-linked outer membrane protein</fullName>
    </submittedName>
</protein>
<keyword evidence="2" id="KW-0798">TonB box</keyword>
<dbReference type="NCBIfam" id="TIGR04056">
    <property type="entry name" value="OMP_RagA_SusC"/>
    <property type="match status" value="1"/>
</dbReference>
<comment type="caution">
    <text evidence="7">The sequence shown here is derived from an EMBL/GenBank/DDBJ whole genome shotgun (WGS) entry which is preliminary data.</text>
</comment>
<evidence type="ECO:0000259" key="5">
    <source>
        <dbReference type="Pfam" id="PF00593"/>
    </source>
</evidence>
<dbReference type="Gene3D" id="2.60.40.1120">
    <property type="entry name" value="Carboxypeptidase-like, regulatory domain"/>
    <property type="match status" value="1"/>
</dbReference>
<dbReference type="Pfam" id="PF07715">
    <property type="entry name" value="Plug"/>
    <property type="match status" value="1"/>
</dbReference>
<feature type="region of interest" description="Disordered" evidence="3">
    <location>
        <begin position="880"/>
        <end position="908"/>
    </location>
</feature>
<dbReference type="Pfam" id="PF00593">
    <property type="entry name" value="TonB_dep_Rec_b-barrel"/>
    <property type="match status" value="1"/>
</dbReference>
<name>A0A363NRX9_9SPHI</name>
<evidence type="ECO:0000313" key="7">
    <source>
        <dbReference type="EMBL" id="PUV23518.1"/>
    </source>
</evidence>
<feature type="signal peptide" evidence="4">
    <location>
        <begin position="1"/>
        <end position="19"/>
    </location>
</feature>
<feature type="compositionally biased region" description="Basic and acidic residues" evidence="3">
    <location>
        <begin position="891"/>
        <end position="908"/>
    </location>
</feature>
<dbReference type="OrthoDB" id="9768177at2"/>
<dbReference type="Pfam" id="PF13715">
    <property type="entry name" value="CarbopepD_reg_2"/>
    <property type="match status" value="1"/>
</dbReference>
<feature type="domain" description="TonB-dependent receptor plug" evidence="6">
    <location>
        <begin position="114"/>
        <end position="216"/>
    </location>
</feature>
<keyword evidence="4" id="KW-0732">Signal</keyword>
<dbReference type="SUPFAM" id="SSF49464">
    <property type="entry name" value="Carboxypeptidase regulatory domain-like"/>
    <property type="match status" value="1"/>
</dbReference>
<dbReference type="Proteomes" id="UP000250831">
    <property type="component" value="Unassembled WGS sequence"/>
</dbReference>
<gene>
    <name evidence="7" type="ORF">DCO56_16520</name>
</gene>
<evidence type="ECO:0000256" key="1">
    <source>
        <dbReference type="PROSITE-ProRule" id="PRU01360"/>
    </source>
</evidence>
<dbReference type="PROSITE" id="PS52016">
    <property type="entry name" value="TONB_DEPENDENT_REC_3"/>
    <property type="match status" value="1"/>
</dbReference>
<keyword evidence="1 2" id="KW-0472">Membrane</keyword>
<dbReference type="InterPro" id="IPR039426">
    <property type="entry name" value="TonB-dep_rcpt-like"/>
</dbReference>
<dbReference type="InterPro" id="IPR023996">
    <property type="entry name" value="TonB-dep_OMP_SusC/RagA"/>
</dbReference>
<dbReference type="SUPFAM" id="SSF56935">
    <property type="entry name" value="Porins"/>
    <property type="match status" value="1"/>
</dbReference>
<sequence>MKKTALLLLFSAYGTFAWAQQSQKVRGKVLDADNRPVAGATVNIKGGAGGTKTDADGSFVLDVEKGKTLKITYVGMKEQEVLVNEASTYRIILQSGTDLDEVVVIGYGTVKRGDLTGAVASVTGKDLQSNLAKSAAGALQGRVAGVTVSSASGTPGAGMSINVRGLSSMGNNAPLYVIDGVFGDINMVDPNDIASLEVLKDASAAAIYGSRAANGVVIITTKGGRKATPATLSLNAYTGIQSLPKKMDLMDGPQWKQFQHDNGYLPTEAQNLNTNTNWQDEVFHTAPVNKVNLDISGGGEQSTYSVSGGYLNQQGILKTTGYKAFNLRTKNTFSFFNNHLRVGNTFLIKSGDRKFSDLTITDILRQNALVPIYDANLVGGYATYAPWMKNLDNPVGILNLFNRHVYQTDLMLNGYAEVDLFIKGLKYKLNVGVNKTTGRNYNKGDAYTYGTDVRKSFLNESAFFNNQWLVENTLHYDNTFDKHTISLLAGYSAQENTNRGFGAGRNNLPLGTDAIDAASPTEQTTSGSLNEAALISQFGRLIYSYDSRYLLTATIRRDGSSKFADGARYGVFPSIALGWNVMNEKFFETAKATVNEFKLRASYGRLGNQEIANYTTQRITTYGINYLQGGTWWQGASTGINWVSPRNLTWEETTTSNIGLDLAFMQKKLNISADYYVRETKDILLGINQPPSAGLKGTPVMNAGTISNKGFELLATYKNSVGALNYNIGVNASTVKNKVKAVTIGNVQEFGGYNPQGEGTITWAKVGYPIGGFWVIQTDGLFQSDAEAQGYKSADGKVIQPNAAAGDIKFVDYNKDGRIDNNDRQYVGSPFPSLAYGIRGGLDYKGFDMAVFFDGMYGNKIYNYTRARMEQTNEVNNHSARLLDSWTPSKPDTDIPRYTREDPNDNKRRVSDRWIESGAFFRLKTIEVGYTLPAEWLSKATLKNARVFLAGDNLFTVTKYKGYTPDLGQSNGDNGTPSGVLTAGTDHGRFPLARTIMFGVQANF</sequence>
<evidence type="ECO:0000256" key="3">
    <source>
        <dbReference type="SAM" id="MobiDB-lite"/>
    </source>
</evidence>
<comment type="similarity">
    <text evidence="1 2">Belongs to the TonB-dependent receptor family.</text>
</comment>
<keyword evidence="1" id="KW-1134">Transmembrane beta strand</keyword>
<dbReference type="Gene3D" id="2.170.130.10">
    <property type="entry name" value="TonB-dependent receptor, plug domain"/>
    <property type="match status" value="1"/>
</dbReference>
<comment type="subcellular location">
    <subcellularLocation>
        <location evidence="1">Cell outer membrane</location>
        <topology evidence="1">Multi-pass membrane protein</topology>
    </subcellularLocation>
</comment>
<dbReference type="InterPro" id="IPR012910">
    <property type="entry name" value="Plug_dom"/>
</dbReference>
<dbReference type="NCBIfam" id="TIGR04057">
    <property type="entry name" value="SusC_RagA_signa"/>
    <property type="match status" value="1"/>
</dbReference>
<dbReference type="RefSeq" id="WP_108634863.1">
    <property type="nucleotide sequence ID" value="NZ_QCXX01000004.1"/>
</dbReference>
<keyword evidence="1" id="KW-0998">Cell outer membrane</keyword>
<dbReference type="GO" id="GO:0009279">
    <property type="term" value="C:cell outer membrane"/>
    <property type="evidence" value="ECO:0007669"/>
    <property type="project" value="UniProtKB-SubCell"/>
</dbReference>
<evidence type="ECO:0000313" key="8">
    <source>
        <dbReference type="Proteomes" id="UP000250831"/>
    </source>
</evidence>
<reference evidence="7 8" key="1">
    <citation type="submission" date="2018-04" db="EMBL/GenBank/DDBJ databases">
        <title>Sphingobacterium sp. M46 Genome.</title>
        <authorList>
            <person name="Cheng J."/>
            <person name="Li Y."/>
        </authorList>
    </citation>
    <scope>NUCLEOTIDE SEQUENCE [LARGE SCALE GENOMIC DNA]</scope>
    <source>
        <strain evidence="7 8">M46</strain>
    </source>
</reference>
<keyword evidence="1" id="KW-0813">Transport</keyword>
<dbReference type="AlphaFoldDB" id="A0A363NRX9"/>
<keyword evidence="1" id="KW-0812">Transmembrane</keyword>
<dbReference type="InterPro" id="IPR000531">
    <property type="entry name" value="Beta-barrel_TonB"/>
</dbReference>
<dbReference type="InterPro" id="IPR023997">
    <property type="entry name" value="TonB-dep_OMP_SusC/RagA_CS"/>
</dbReference>
<keyword evidence="8" id="KW-1185">Reference proteome</keyword>